<reference evidence="3 4" key="1">
    <citation type="journal article" date="2012" name="Front. Microbiol.">
        <title>Draft Genome Sequence of the Virulent Strain 01-B526 of the Fish Pathogen Aeromonas salmonicida.</title>
        <authorList>
            <person name="Charette S.J."/>
            <person name="Brochu F."/>
            <person name="Boyle B."/>
            <person name="Filion G."/>
            <person name="Tanaka K.H."/>
            <person name="Derome N."/>
        </authorList>
    </citation>
    <scope>NUCLEOTIDE SEQUENCE [LARGE SCALE GENOMIC DNA]</scope>
    <source>
        <strain evidence="3 4">P11</strain>
    </source>
</reference>
<dbReference type="PANTHER" id="PTHR30032">
    <property type="entry name" value="N-ACETYLMURAMOYL-L-ALANINE AMIDASE-RELATED"/>
    <property type="match status" value="1"/>
</dbReference>
<feature type="compositionally biased region" description="Low complexity" evidence="1">
    <location>
        <begin position="339"/>
        <end position="355"/>
    </location>
</feature>
<sequence length="436" mass="47318">MNSKKIIGLIMSTILLSTSTVFAESSYTLNQKRIFGNDRYETSALISKEGWKISSNVIICNGENFPDALCAVPLAKKYDAPILLNNKDSLNQNIKQELKRLNPDSVTIIGGKGVINSKVEDEIKSSVPNLKKIDRLGGTDRYETSKIIAEKVGKSNNIVLVSGKVPSDALSISSIAANKNMPILLADQNNNGIQNYVKSNSVTKTYIIGGEACVSKDIEKIVSNPERIYGKDRYESNEKILNRFQDSINFNNIYLTAAQHNGIDQFADALSSSALAAKNCNPVVLVNTDINKDTLNLIKSKVTKESIIIALGGEKIVSANLVDTLVNINSSPSKENNTSESSGGSSSSSNSNESSYTVSMKQSFPGAFTYDLEVTSNNGSEMLKGYKLLYDGTVIASDEDGDGITKPLSIFFGDDTDRSKFQISKDGKYINFSGIK</sequence>
<dbReference type="EMBL" id="LROS01000005">
    <property type="protein sequence ID" value="OBR96422.1"/>
    <property type="molecule type" value="Genomic_DNA"/>
</dbReference>
<dbReference type="PANTHER" id="PTHR30032:SF8">
    <property type="entry name" value="GERMINATION-SPECIFIC N-ACETYLMURAMOYL-L-ALANINE AMIDASE"/>
    <property type="match status" value="1"/>
</dbReference>
<dbReference type="Proteomes" id="UP000093954">
    <property type="component" value="Unassembled WGS sequence"/>
</dbReference>
<keyword evidence="2" id="KW-0732">Signal</keyword>
<feature type="compositionally biased region" description="Polar residues" evidence="1">
    <location>
        <begin position="329"/>
        <end position="338"/>
    </location>
</feature>
<dbReference type="Gene3D" id="3.40.50.12090">
    <property type="match status" value="2"/>
</dbReference>
<protein>
    <submittedName>
        <fullName evidence="3">N-acetylmuramoyl-L-alanine amidase LytC</fullName>
        <ecNumber evidence="3">3.5.1.28</ecNumber>
    </submittedName>
</protein>
<evidence type="ECO:0000256" key="2">
    <source>
        <dbReference type="SAM" id="SignalP"/>
    </source>
</evidence>
<dbReference type="GO" id="GO:0008745">
    <property type="term" value="F:N-acetylmuramoyl-L-alanine amidase activity"/>
    <property type="evidence" value="ECO:0007669"/>
    <property type="project" value="UniProtKB-EC"/>
</dbReference>
<organism evidence="3 4">
    <name type="scientific">Clostridium ragsdalei P11</name>
    <dbReference type="NCBI Taxonomy" id="1353534"/>
    <lineage>
        <taxon>Bacteria</taxon>
        <taxon>Bacillati</taxon>
        <taxon>Bacillota</taxon>
        <taxon>Clostridia</taxon>
        <taxon>Eubacteriales</taxon>
        <taxon>Clostridiaceae</taxon>
        <taxon>Clostridium</taxon>
    </lineage>
</organism>
<dbReference type="RefSeq" id="WP_065076956.1">
    <property type="nucleotide sequence ID" value="NZ_LROS01000005.1"/>
</dbReference>
<feature type="region of interest" description="Disordered" evidence="1">
    <location>
        <begin position="329"/>
        <end position="356"/>
    </location>
</feature>
<evidence type="ECO:0000256" key="1">
    <source>
        <dbReference type="SAM" id="MobiDB-lite"/>
    </source>
</evidence>
<name>A0A1A6B2B1_9CLOT</name>
<dbReference type="PATRIC" id="fig|1353534.3.peg.555"/>
<evidence type="ECO:0000313" key="4">
    <source>
        <dbReference type="Proteomes" id="UP000093954"/>
    </source>
</evidence>
<feature type="signal peptide" evidence="2">
    <location>
        <begin position="1"/>
        <end position="23"/>
    </location>
</feature>
<dbReference type="InterPro" id="IPR007253">
    <property type="entry name" value="Cell_wall-bd_2"/>
</dbReference>
<keyword evidence="4" id="KW-1185">Reference proteome</keyword>
<keyword evidence="3" id="KW-0378">Hydrolase</keyword>
<proteinExistence type="predicted"/>
<comment type="caution">
    <text evidence="3">The sequence shown here is derived from an EMBL/GenBank/DDBJ whole genome shotgun (WGS) entry which is preliminary data.</text>
</comment>
<evidence type="ECO:0000313" key="3">
    <source>
        <dbReference type="EMBL" id="OBR96422.1"/>
    </source>
</evidence>
<accession>A0A1A6B2B1</accession>
<dbReference type="EC" id="3.5.1.28" evidence="3"/>
<gene>
    <name evidence="3" type="primary">lytC_4</name>
    <name evidence="3" type="ORF">CLRAG_05510</name>
</gene>
<feature type="chain" id="PRO_5008342600" evidence="2">
    <location>
        <begin position="24"/>
        <end position="436"/>
    </location>
</feature>
<dbReference type="InterPro" id="IPR051922">
    <property type="entry name" value="Bact_Sporulation_Assoc"/>
</dbReference>
<dbReference type="Pfam" id="PF04122">
    <property type="entry name" value="CW_binding_2"/>
    <property type="match status" value="3"/>
</dbReference>
<dbReference type="AlphaFoldDB" id="A0A1A6B2B1"/>